<dbReference type="GeneID" id="63863929"/>
<feature type="compositionally biased region" description="Polar residues" evidence="1">
    <location>
        <begin position="159"/>
        <end position="181"/>
    </location>
</feature>
<gene>
    <name evidence="2" type="ORF">BO72DRAFT_463452</name>
</gene>
<accession>A0A8G1VU89</accession>
<feature type="compositionally biased region" description="Low complexity" evidence="1">
    <location>
        <begin position="296"/>
        <end position="326"/>
    </location>
</feature>
<name>A0A8G1VU89_9EURO</name>
<sequence>MMLLGAGASPLLPWNVWKEDAAFAKLNRILKPRLSDMDMESVAGEGKQEPVRVQQEKESEEKVHVHWQLGYLLTLPPYSSFVTTPTLFLTSVLEKGQKVQRQREGHNIKNKTTDMEASHPAPEGIMLPPSPVDSAGSVDSTSSGSTVEHTREPERSDHVTITLSLTPDSPAQTPSRASFNRSHVRSRSMIEVPGVPPMTRAHSSPGLDSRGRYIFVNGRGGSANAGDNSARRYLPLQVNTGGSSDSRMVPLNVSQTISENAELDTSMVTSPSKADWHPTSPVLPHTLPRVNRRRPSSPLSFHPPSSPGSVMGSPSPSHSSPGVLSSRFNETFPGYSGSSTSSIPSTPTSLRSRSPSISSLETIPDIPDAEAAAIEADRIAALKAAADKADEAEEATNLNRRRGTSDASGPSSPFMNTRVSSGGYGVRADKRKRWSVCGAERRQDLDLETIWED</sequence>
<organism evidence="2 3">
    <name type="scientific">Aspergillus fijiensis CBS 313.89</name>
    <dbReference type="NCBI Taxonomy" id="1448319"/>
    <lineage>
        <taxon>Eukaryota</taxon>
        <taxon>Fungi</taxon>
        <taxon>Dikarya</taxon>
        <taxon>Ascomycota</taxon>
        <taxon>Pezizomycotina</taxon>
        <taxon>Eurotiomycetes</taxon>
        <taxon>Eurotiomycetidae</taxon>
        <taxon>Eurotiales</taxon>
        <taxon>Aspergillaceae</taxon>
        <taxon>Aspergillus</taxon>
    </lineage>
</organism>
<dbReference type="VEuPathDB" id="FungiDB:BO72DRAFT_463452"/>
<evidence type="ECO:0000313" key="3">
    <source>
        <dbReference type="Proteomes" id="UP000249789"/>
    </source>
</evidence>
<reference evidence="2 3" key="1">
    <citation type="submission" date="2018-02" db="EMBL/GenBank/DDBJ databases">
        <title>The genomes of Aspergillus section Nigri reveals drivers in fungal speciation.</title>
        <authorList>
            <consortium name="DOE Joint Genome Institute"/>
            <person name="Vesth T.C."/>
            <person name="Nybo J."/>
            <person name="Theobald S."/>
            <person name="Brandl J."/>
            <person name="Frisvad J.C."/>
            <person name="Nielsen K.F."/>
            <person name="Lyhne E.K."/>
            <person name="Kogle M.E."/>
            <person name="Kuo A."/>
            <person name="Riley R."/>
            <person name="Clum A."/>
            <person name="Nolan M."/>
            <person name="Lipzen A."/>
            <person name="Salamov A."/>
            <person name="Henrissat B."/>
            <person name="Wiebenga A."/>
            <person name="De vries R.P."/>
            <person name="Grigoriev I.V."/>
            <person name="Mortensen U.H."/>
            <person name="Andersen M.R."/>
            <person name="Baker S.E."/>
        </authorList>
    </citation>
    <scope>NUCLEOTIDE SEQUENCE [LARGE SCALE GENOMIC DNA]</scope>
    <source>
        <strain evidence="2 3">CBS 313.89</strain>
    </source>
</reference>
<feature type="region of interest" description="Disordered" evidence="1">
    <location>
        <begin position="96"/>
        <end position="184"/>
    </location>
</feature>
<proteinExistence type="predicted"/>
<dbReference type="Proteomes" id="UP000249789">
    <property type="component" value="Unassembled WGS sequence"/>
</dbReference>
<dbReference type="OrthoDB" id="5400063at2759"/>
<feature type="compositionally biased region" description="Basic and acidic residues" evidence="1">
    <location>
        <begin position="96"/>
        <end position="117"/>
    </location>
</feature>
<feature type="region of interest" description="Disordered" evidence="1">
    <location>
        <begin position="261"/>
        <end position="364"/>
    </location>
</feature>
<feature type="compositionally biased region" description="Low complexity" evidence="1">
    <location>
        <begin position="132"/>
        <end position="146"/>
    </location>
</feature>
<evidence type="ECO:0000313" key="2">
    <source>
        <dbReference type="EMBL" id="RAK71881.1"/>
    </source>
</evidence>
<feature type="compositionally biased region" description="Low complexity" evidence="1">
    <location>
        <begin position="338"/>
        <end position="364"/>
    </location>
</feature>
<feature type="compositionally biased region" description="Polar residues" evidence="1">
    <location>
        <begin position="405"/>
        <end position="420"/>
    </location>
</feature>
<keyword evidence="3" id="KW-1185">Reference proteome</keyword>
<evidence type="ECO:0000256" key="1">
    <source>
        <dbReference type="SAM" id="MobiDB-lite"/>
    </source>
</evidence>
<dbReference type="RefSeq" id="XP_040795893.1">
    <property type="nucleotide sequence ID" value="XM_040946596.1"/>
</dbReference>
<dbReference type="EMBL" id="KZ824707">
    <property type="protein sequence ID" value="RAK71881.1"/>
    <property type="molecule type" value="Genomic_DNA"/>
</dbReference>
<feature type="compositionally biased region" description="Basic and acidic residues" evidence="1">
    <location>
        <begin position="148"/>
        <end position="158"/>
    </location>
</feature>
<protein>
    <recommendedName>
        <fullName evidence="4">Basic proline-rich protein</fullName>
    </recommendedName>
</protein>
<dbReference type="AlphaFoldDB" id="A0A8G1VU89"/>
<feature type="region of interest" description="Disordered" evidence="1">
    <location>
        <begin position="386"/>
        <end position="432"/>
    </location>
</feature>
<evidence type="ECO:0008006" key="4">
    <source>
        <dbReference type="Google" id="ProtNLM"/>
    </source>
</evidence>